<dbReference type="EMBL" id="CATQJL010000305">
    <property type="protein sequence ID" value="CAJ0603944.1"/>
    <property type="molecule type" value="Genomic_DNA"/>
</dbReference>
<name>A0AA36H597_CYLNA</name>
<gene>
    <name evidence="1" type="ORF">CYNAS_LOCUS15927</name>
</gene>
<accession>A0AA36H597</accession>
<sequence>MVANHQRLAVSPEHLASVRALRDPPVGRDHPAYQPCDFAGYVEKENIPDTLNSYVYFRHLPRSRWSA</sequence>
<evidence type="ECO:0000313" key="1">
    <source>
        <dbReference type="EMBL" id="CAJ0603944.1"/>
    </source>
</evidence>
<keyword evidence="2" id="KW-1185">Reference proteome</keyword>
<comment type="caution">
    <text evidence="1">The sequence shown here is derived from an EMBL/GenBank/DDBJ whole genome shotgun (WGS) entry which is preliminary data.</text>
</comment>
<dbReference type="AlphaFoldDB" id="A0AA36H597"/>
<proteinExistence type="predicted"/>
<organism evidence="1 2">
    <name type="scientific">Cylicocyclus nassatus</name>
    <name type="common">Nematode worm</name>
    <dbReference type="NCBI Taxonomy" id="53992"/>
    <lineage>
        <taxon>Eukaryota</taxon>
        <taxon>Metazoa</taxon>
        <taxon>Ecdysozoa</taxon>
        <taxon>Nematoda</taxon>
        <taxon>Chromadorea</taxon>
        <taxon>Rhabditida</taxon>
        <taxon>Rhabditina</taxon>
        <taxon>Rhabditomorpha</taxon>
        <taxon>Strongyloidea</taxon>
        <taxon>Strongylidae</taxon>
        <taxon>Cylicocyclus</taxon>
    </lineage>
</organism>
<protein>
    <submittedName>
        <fullName evidence="1">Uncharacterized protein</fullName>
    </submittedName>
</protein>
<reference evidence="1" key="1">
    <citation type="submission" date="2023-07" db="EMBL/GenBank/DDBJ databases">
        <authorList>
            <consortium name="CYATHOMIX"/>
        </authorList>
    </citation>
    <scope>NUCLEOTIDE SEQUENCE</scope>
    <source>
        <strain evidence="1">N/A</strain>
    </source>
</reference>
<dbReference type="Proteomes" id="UP001176961">
    <property type="component" value="Unassembled WGS sequence"/>
</dbReference>
<evidence type="ECO:0000313" key="2">
    <source>
        <dbReference type="Proteomes" id="UP001176961"/>
    </source>
</evidence>